<dbReference type="InterPro" id="IPR049789">
    <property type="entry name" value="ArsI/CadI-like"/>
</dbReference>
<dbReference type="GO" id="GO:0046686">
    <property type="term" value="P:response to cadmium ion"/>
    <property type="evidence" value="ECO:0007669"/>
    <property type="project" value="TreeGrafter"/>
</dbReference>
<dbReference type="EMBL" id="LUUG01000033">
    <property type="protein sequence ID" value="OAI09255.1"/>
    <property type="molecule type" value="Genomic_DNA"/>
</dbReference>
<dbReference type="PANTHER" id="PTHR41294:SF1">
    <property type="entry name" value="CADMIUM-INDUCED PROTEIN CADI"/>
    <property type="match status" value="1"/>
</dbReference>
<gene>
    <name evidence="2" type="ORF">A1332_06055</name>
</gene>
<dbReference type="InterPro" id="IPR004360">
    <property type="entry name" value="Glyas_Fos-R_dOase_dom"/>
</dbReference>
<dbReference type="OrthoDB" id="9789608at2"/>
<accession>A0A177MUR0</accession>
<dbReference type="PROSITE" id="PS51819">
    <property type="entry name" value="VOC"/>
    <property type="match status" value="1"/>
</dbReference>
<feature type="domain" description="VOC" evidence="1">
    <location>
        <begin position="2"/>
        <end position="116"/>
    </location>
</feature>
<dbReference type="InterPro" id="IPR037523">
    <property type="entry name" value="VOC_core"/>
</dbReference>
<evidence type="ECO:0000259" key="1">
    <source>
        <dbReference type="PROSITE" id="PS51819"/>
    </source>
</evidence>
<dbReference type="InterPro" id="IPR052393">
    <property type="entry name" value="Cadmium-induced_rsp"/>
</dbReference>
<reference evidence="2 3" key="1">
    <citation type="submission" date="2016-03" db="EMBL/GenBank/DDBJ databases">
        <authorList>
            <person name="Ploux O."/>
        </authorList>
    </citation>
    <scope>NUCLEOTIDE SEQUENCE [LARGE SCALE GENOMIC DNA]</scope>
    <source>
        <strain evidence="2 3">R-45363</strain>
    </source>
</reference>
<dbReference type="InterPro" id="IPR029068">
    <property type="entry name" value="Glyas_Bleomycin-R_OHBP_Dase"/>
</dbReference>
<evidence type="ECO:0000313" key="3">
    <source>
        <dbReference type="Proteomes" id="UP000078090"/>
    </source>
</evidence>
<dbReference type="Proteomes" id="UP000078090">
    <property type="component" value="Unassembled WGS sequence"/>
</dbReference>
<dbReference type="SUPFAM" id="SSF54593">
    <property type="entry name" value="Glyoxalase/Bleomycin resistance protein/Dihydroxybiphenyl dioxygenase"/>
    <property type="match status" value="1"/>
</dbReference>
<sequence length="147" mass="16227">MKRLHIHLAVDDLAKNIDFYSALFQSAPTVREADYAKWLLDDPRVNFAISSRGRQPGLDHLGIQVESGEELEAVEQNLAAAELPVAAQKQANCCYAQSDKYWTVDPQGIAWEAFHSLQTIPLFGDDQVAQLAPTSSCCKPPAADRTE</sequence>
<name>A0A177MUR0_METMH</name>
<dbReference type="Gene3D" id="3.10.180.10">
    <property type="entry name" value="2,3-Dihydroxybiphenyl 1,2-Dioxygenase, domain 1"/>
    <property type="match status" value="1"/>
</dbReference>
<organism evidence="2 3">
    <name type="scientific">Methylomonas methanica</name>
    <dbReference type="NCBI Taxonomy" id="421"/>
    <lineage>
        <taxon>Bacteria</taxon>
        <taxon>Pseudomonadati</taxon>
        <taxon>Pseudomonadota</taxon>
        <taxon>Gammaproteobacteria</taxon>
        <taxon>Methylococcales</taxon>
        <taxon>Methylococcaceae</taxon>
        <taxon>Methylomonas</taxon>
    </lineage>
</organism>
<protein>
    <submittedName>
        <fullName evidence="2">Glyoxalase</fullName>
    </submittedName>
</protein>
<dbReference type="RefSeq" id="WP_064006822.1">
    <property type="nucleotide sequence ID" value="NZ_LUUG01000033.1"/>
</dbReference>
<dbReference type="NCBIfam" id="NF041414">
    <property type="entry name" value="ArsI_CadI_VOC"/>
    <property type="match status" value="1"/>
</dbReference>
<dbReference type="PANTHER" id="PTHR41294">
    <property type="entry name" value="CADMIUM-INDUCED PROTEIN CADI"/>
    <property type="match status" value="1"/>
</dbReference>
<dbReference type="Pfam" id="PF00903">
    <property type="entry name" value="Glyoxalase"/>
    <property type="match status" value="1"/>
</dbReference>
<proteinExistence type="predicted"/>
<dbReference type="AlphaFoldDB" id="A0A177MUR0"/>
<evidence type="ECO:0000313" key="2">
    <source>
        <dbReference type="EMBL" id="OAI09255.1"/>
    </source>
</evidence>
<comment type="caution">
    <text evidence="2">The sequence shown here is derived from an EMBL/GenBank/DDBJ whole genome shotgun (WGS) entry which is preliminary data.</text>
</comment>